<accession>W9X606</accession>
<organism evidence="1 2">
    <name type="scientific">Cladophialophora psammophila CBS 110553</name>
    <dbReference type="NCBI Taxonomy" id="1182543"/>
    <lineage>
        <taxon>Eukaryota</taxon>
        <taxon>Fungi</taxon>
        <taxon>Dikarya</taxon>
        <taxon>Ascomycota</taxon>
        <taxon>Pezizomycotina</taxon>
        <taxon>Eurotiomycetes</taxon>
        <taxon>Chaetothyriomycetidae</taxon>
        <taxon>Chaetothyriales</taxon>
        <taxon>Herpotrichiellaceae</taxon>
        <taxon>Cladophialophora</taxon>
    </lineage>
</organism>
<evidence type="ECO:0000313" key="2">
    <source>
        <dbReference type="Proteomes" id="UP000019471"/>
    </source>
</evidence>
<dbReference type="GeneID" id="19188649"/>
<sequence length="338" mass="38428">MNPMEKRLAKTTSKINAIRAELIRHKRIPLIYEENLEEGLSITFSFPKRLKRRAGVRQNDRDYKLRSNQKRANLVYLRILDEIPQIYISFILAVSPQDCAPLDITLLVQQYSSQNLQPEAIQFDAGTERIIKEISTKHNCDRNPHYQKLLNILYPQVVTPKPISAAESGNKFLLEGLNPVAIHDHFGDRVHEAFNKGPGRLQEKATEKTRCAWIEFAQNGVDDSIFYLEIGNAEQFAYILFANAIRFLPKEHTDGQPGDNAYFSFKGASVSGIASLFSPEICAMIDASNLRAWEKEHCLLDTTDCVTMEMSRAKPHWGVIKVRTAVFAAYSVSHMLCE</sequence>
<dbReference type="RefSeq" id="XP_007742722.1">
    <property type="nucleotide sequence ID" value="XM_007744532.1"/>
</dbReference>
<dbReference type="AlphaFoldDB" id="W9X606"/>
<dbReference type="HOGENOM" id="CLU_053540_0_0_1"/>
<keyword evidence="2" id="KW-1185">Reference proteome</keyword>
<dbReference type="Proteomes" id="UP000019471">
    <property type="component" value="Unassembled WGS sequence"/>
</dbReference>
<name>W9X606_9EURO</name>
<dbReference type="eggNOG" id="ENOG502SZRX">
    <property type="taxonomic scope" value="Eukaryota"/>
</dbReference>
<reference evidence="1 2" key="1">
    <citation type="submission" date="2013-03" db="EMBL/GenBank/DDBJ databases">
        <title>The Genome Sequence of Cladophialophora psammophila CBS 110553.</title>
        <authorList>
            <consortium name="The Broad Institute Genomics Platform"/>
            <person name="Cuomo C."/>
            <person name="de Hoog S."/>
            <person name="Gorbushina A."/>
            <person name="Walker B."/>
            <person name="Young S.K."/>
            <person name="Zeng Q."/>
            <person name="Gargeya S."/>
            <person name="Fitzgerald M."/>
            <person name="Haas B."/>
            <person name="Abouelleil A."/>
            <person name="Allen A.W."/>
            <person name="Alvarado L."/>
            <person name="Arachchi H.M."/>
            <person name="Berlin A.M."/>
            <person name="Chapman S.B."/>
            <person name="Gainer-Dewar J."/>
            <person name="Goldberg J."/>
            <person name="Griggs A."/>
            <person name="Gujja S."/>
            <person name="Hansen M."/>
            <person name="Howarth C."/>
            <person name="Imamovic A."/>
            <person name="Ireland A."/>
            <person name="Larimer J."/>
            <person name="McCowan C."/>
            <person name="Murphy C."/>
            <person name="Pearson M."/>
            <person name="Poon T.W."/>
            <person name="Priest M."/>
            <person name="Roberts A."/>
            <person name="Saif S."/>
            <person name="Shea T."/>
            <person name="Sisk P."/>
            <person name="Sykes S."/>
            <person name="Wortman J."/>
            <person name="Nusbaum C."/>
            <person name="Birren B."/>
        </authorList>
    </citation>
    <scope>NUCLEOTIDE SEQUENCE [LARGE SCALE GENOMIC DNA]</scope>
    <source>
        <strain evidence="1 2">CBS 110553</strain>
    </source>
</reference>
<dbReference type="OrthoDB" id="4425826at2759"/>
<evidence type="ECO:0000313" key="1">
    <source>
        <dbReference type="EMBL" id="EXJ72775.1"/>
    </source>
</evidence>
<protein>
    <submittedName>
        <fullName evidence="1">Uncharacterized protein</fullName>
    </submittedName>
</protein>
<proteinExistence type="predicted"/>
<dbReference type="EMBL" id="AMGX01000005">
    <property type="protein sequence ID" value="EXJ72775.1"/>
    <property type="molecule type" value="Genomic_DNA"/>
</dbReference>
<gene>
    <name evidence="1" type="ORF">A1O5_03922</name>
</gene>
<comment type="caution">
    <text evidence="1">The sequence shown here is derived from an EMBL/GenBank/DDBJ whole genome shotgun (WGS) entry which is preliminary data.</text>
</comment>